<dbReference type="Proteomes" id="UP001492380">
    <property type="component" value="Unassembled WGS sequence"/>
</dbReference>
<evidence type="ECO:0000256" key="3">
    <source>
        <dbReference type="ARBA" id="ARBA00023242"/>
    </source>
</evidence>
<evidence type="ECO:0000313" key="8">
    <source>
        <dbReference type="Proteomes" id="UP001492380"/>
    </source>
</evidence>
<evidence type="ECO:0000259" key="6">
    <source>
        <dbReference type="PROSITE" id="PS50833"/>
    </source>
</evidence>
<comment type="caution">
    <text evidence="7">The sequence shown here is derived from an EMBL/GenBank/DDBJ whole genome shotgun (WGS) entry which is preliminary data.</text>
</comment>
<reference evidence="7 8" key="1">
    <citation type="submission" date="2024-04" db="EMBL/GenBank/DDBJ databases">
        <title>Phyllosticta paracitricarpa is synonymous to the EU quarantine fungus P. citricarpa based on phylogenomic analyses.</title>
        <authorList>
            <consortium name="Lawrence Berkeley National Laboratory"/>
            <person name="Van Ingen-Buijs V.A."/>
            <person name="Van Westerhoven A.C."/>
            <person name="Haridas S."/>
            <person name="Skiadas P."/>
            <person name="Martin F."/>
            <person name="Groenewald J.Z."/>
            <person name="Crous P.W."/>
            <person name="Seidl M.F."/>
        </authorList>
    </citation>
    <scope>NUCLEOTIDE SEQUENCE [LARGE SCALE GENOMIC DNA]</scope>
    <source>
        <strain evidence="7 8">CBS 123374</strain>
    </source>
</reference>
<feature type="compositionally biased region" description="Basic and acidic residues" evidence="5">
    <location>
        <begin position="336"/>
        <end position="345"/>
    </location>
</feature>
<accession>A0ABR1YYN4</accession>
<dbReference type="InterPro" id="IPR007109">
    <property type="entry name" value="Brix"/>
</dbReference>
<sequence length="345" mass="39685">MALPLREIKPKSVKTKRALEKRAPQVHENPKTTLFLRGTSCSQIAQLALTDLKSLKDPLAIKFNKKNDIHPFEDASSLEFFSEKNDASLMVFAHHSKKRPHALTFLRFFNWKVLDILELYVDPESFRELKQFKNKKAAVGLKPMLSFSGSLFDSPTQNAYTQAKSYFSDFFRGGDAQNVDVEGLQYMIHFSVAGEEVEGQAKPVIKMRVYLIKTKKSGQKLPRVEVEEMGPRIDFRVGRIRGADEAIMKEALNRPKQLEPKTKKNIETDMMGDKIGRIHVGKQDLDQMQTRKMKGLKRRRDEDGDDETMIDGESEDEISFDDDDDEEEDVDEDMMPDTHPKRERL</sequence>
<keyword evidence="8" id="KW-1185">Reference proteome</keyword>
<dbReference type="Pfam" id="PF04427">
    <property type="entry name" value="Brix"/>
    <property type="match status" value="1"/>
</dbReference>
<evidence type="ECO:0000256" key="1">
    <source>
        <dbReference type="ARBA" id="ARBA00004604"/>
    </source>
</evidence>
<feature type="region of interest" description="Disordered" evidence="5">
    <location>
        <begin position="279"/>
        <end position="345"/>
    </location>
</feature>
<comment type="subcellular location">
    <subcellularLocation>
        <location evidence="1 4">Nucleus</location>
        <location evidence="1 4">Nucleolus</location>
    </subcellularLocation>
</comment>
<dbReference type="SMART" id="SM00879">
    <property type="entry name" value="Brix"/>
    <property type="match status" value="1"/>
</dbReference>
<evidence type="ECO:0000256" key="4">
    <source>
        <dbReference type="RuleBase" id="RU367086"/>
    </source>
</evidence>
<evidence type="ECO:0000256" key="2">
    <source>
        <dbReference type="ARBA" id="ARBA00010782"/>
    </source>
</evidence>
<keyword evidence="3 4" id="KW-0539">Nucleus</keyword>
<comment type="similarity">
    <text evidence="2 4">Belongs to the RPF2 family.</text>
</comment>
<evidence type="ECO:0000256" key="5">
    <source>
        <dbReference type="SAM" id="MobiDB-lite"/>
    </source>
</evidence>
<dbReference type="PANTHER" id="PTHR12728:SF0">
    <property type="entry name" value="RIBOSOME PRODUCTION FACTOR 2 HOMOLOG"/>
    <property type="match status" value="1"/>
</dbReference>
<gene>
    <name evidence="7" type="ORF">HDK90DRAFT_134197</name>
</gene>
<feature type="compositionally biased region" description="Acidic residues" evidence="5">
    <location>
        <begin position="303"/>
        <end position="335"/>
    </location>
</feature>
<dbReference type="EMBL" id="JBBWRZ010000002">
    <property type="protein sequence ID" value="KAK8243792.1"/>
    <property type="molecule type" value="Genomic_DNA"/>
</dbReference>
<feature type="domain" description="Brix" evidence="6">
    <location>
        <begin position="31"/>
        <end position="246"/>
    </location>
</feature>
<proteinExistence type="inferred from homology"/>
<dbReference type="PANTHER" id="PTHR12728">
    <property type="entry name" value="BRIX DOMAIN CONTAINING PROTEIN"/>
    <property type="match status" value="1"/>
</dbReference>
<evidence type="ECO:0000313" key="7">
    <source>
        <dbReference type="EMBL" id="KAK8243792.1"/>
    </source>
</evidence>
<name>A0ABR1YYN4_9PEZI</name>
<organism evidence="7 8">
    <name type="scientific">Phyllosticta capitalensis</name>
    <dbReference type="NCBI Taxonomy" id="121624"/>
    <lineage>
        <taxon>Eukaryota</taxon>
        <taxon>Fungi</taxon>
        <taxon>Dikarya</taxon>
        <taxon>Ascomycota</taxon>
        <taxon>Pezizomycotina</taxon>
        <taxon>Dothideomycetes</taxon>
        <taxon>Dothideomycetes incertae sedis</taxon>
        <taxon>Botryosphaeriales</taxon>
        <taxon>Phyllostictaceae</taxon>
        <taxon>Phyllosticta</taxon>
    </lineage>
</organism>
<dbReference type="PROSITE" id="PS50833">
    <property type="entry name" value="BRIX"/>
    <property type="match status" value="1"/>
</dbReference>
<dbReference type="InterPro" id="IPR039770">
    <property type="entry name" value="Rpf2"/>
</dbReference>
<protein>
    <recommendedName>
        <fullName evidence="4">Ribosome production factor 2 homolog</fullName>
    </recommendedName>
    <alternativeName>
        <fullName evidence="4">Ribosome biogenesis protein RPF2 homolog</fullName>
    </alternativeName>
</protein>